<feature type="binding site" evidence="12">
    <location>
        <position position="698"/>
    </location>
    <ligand>
        <name>[4Fe-4S] cluster</name>
        <dbReference type="ChEBI" id="CHEBI:49883"/>
        <label>1</label>
    </ligand>
</feature>
<feature type="binding site" evidence="12">
    <location>
        <position position="701"/>
    </location>
    <ligand>
        <name>[4Fe-4S] cluster</name>
        <dbReference type="ChEBI" id="CHEBI:49883"/>
        <label>1</label>
    </ligand>
</feature>
<feature type="domain" description="4Fe-4S ferredoxin-type" evidence="13">
    <location>
        <begin position="686"/>
        <end position="715"/>
    </location>
</feature>
<dbReference type="Gene3D" id="3.40.50.920">
    <property type="match status" value="1"/>
</dbReference>
<evidence type="ECO:0000256" key="1">
    <source>
        <dbReference type="ARBA" id="ARBA00009032"/>
    </source>
</evidence>
<evidence type="ECO:0000256" key="3">
    <source>
        <dbReference type="ARBA" id="ARBA00022485"/>
    </source>
</evidence>
<feature type="binding site" evidence="12">
    <location>
        <position position="756"/>
    </location>
    <ligand>
        <name>[4Fe-4S] cluster</name>
        <dbReference type="ChEBI" id="CHEBI:49883"/>
        <label>2</label>
    </ligand>
</feature>
<evidence type="ECO:0000313" key="14">
    <source>
        <dbReference type="EMBL" id="MBO8413898.1"/>
    </source>
</evidence>
<dbReference type="InterPro" id="IPR011895">
    <property type="entry name" value="Pyrv_flavodox_OxRed"/>
</dbReference>
<keyword evidence="14" id="KW-0670">Pyruvate</keyword>
<dbReference type="SUPFAM" id="SSF52922">
    <property type="entry name" value="TK C-terminal domain-like"/>
    <property type="match status" value="1"/>
</dbReference>
<evidence type="ECO:0000259" key="13">
    <source>
        <dbReference type="PROSITE" id="PS51379"/>
    </source>
</evidence>
<feature type="binding site" evidence="10">
    <location>
        <begin position="1009"/>
        <end position="1014"/>
    </location>
    <ligand>
        <name>thiamine diphosphate</name>
        <dbReference type="ChEBI" id="CHEBI:58937"/>
    </ligand>
</feature>
<keyword evidence="4 12" id="KW-0479">Metal-binding</keyword>
<keyword evidence="6 9" id="KW-0560">Oxidoreductase</keyword>
<dbReference type="GO" id="GO:0022900">
    <property type="term" value="P:electron transport chain"/>
    <property type="evidence" value="ECO:0007669"/>
    <property type="project" value="InterPro"/>
</dbReference>
<feature type="site" description="Important for catalytic activity" evidence="11">
    <location>
        <position position="66"/>
    </location>
</feature>
<dbReference type="InterPro" id="IPR002880">
    <property type="entry name" value="Pyrv_Fd/Flavodoxin_OxRdtase_N"/>
</dbReference>
<comment type="caution">
    <text evidence="14">The sequence shown here is derived from an EMBL/GenBank/DDBJ whole genome shotgun (WGS) entry which is preliminary data.</text>
</comment>
<feature type="site" description="Important for catalytic activity" evidence="11">
    <location>
        <position position="1014"/>
    </location>
</feature>
<feature type="binding site" evidence="10">
    <location>
        <position position="116"/>
    </location>
    <ligand>
        <name>pyruvate</name>
        <dbReference type="ChEBI" id="CHEBI:15361"/>
    </ligand>
</feature>
<feature type="binding site" evidence="10">
    <location>
        <position position="66"/>
    </location>
    <ligand>
        <name>thiamine diphosphate</name>
        <dbReference type="ChEBI" id="CHEBI:58937"/>
    </ligand>
</feature>
<evidence type="ECO:0000256" key="6">
    <source>
        <dbReference type="ARBA" id="ARBA00023002"/>
    </source>
</evidence>
<dbReference type="Pfam" id="PF01558">
    <property type="entry name" value="POR"/>
    <property type="match status" value="1"/>
</dbReference>
<proteinExistence type="inferred from homology"/>
<feature type="binding site" evidence="12">
    <location>
        <position position="705"/>
    </location>
    <ligand>
        <name>[4Fe-4S] cluster</name>
        <dbReference type="ChEBI" id="CHEBI:49883"/>
        <label>2</label>
    </ligand>
</feature>
<feature type="domain" description="4Fe-4S ferredoxin-type" evidence="13">
    <location>
        <begin position="744"/>
        <end position="773"/>
    </location>
</feature>
<feature type="binding site" evidence="10">
    <location>
        <position position="836"/>
    </location>
    <ligand>
        <name>thiamine diphosphate</name>
        <dbReference type="ChEBI" id="CHEBI:58937"/>
    </ligand>
</feature>
<dbReference type="PANTHER" id="PTHR32154">
    <property type="entry name" value="PYRUVATE-FLAVODOXIN OXIDOREDUCTASE-RELATED"/>
    <property type="match status" value="1"/>
</dbReference>
<feature type="site" description="Important for catalytic activity" evidence="11">
    <location>
        <position position="116"/>
    </location>
</feature>
<dbReference type="FunFam" id="3.40.920.10:FF:000001">
    <property type="entry name" value="Pyruvate:ferredoxin (Flavodoxin) oxidoreductase"/>
    <property type="match status" value="1"/>
</dbReference>
<evidence type="ECO:0000313" key="15">
    <source>
        <dbReference type="Proteomes" id="UP000823629"/>
    </source>
</evidence>
<dbReference type="GO" id="GO:0030976">
    <property type="term" value="F:thiamine pyrophosphate binding"/>
    <property type="evidence" value="ECO:0007669"/>
    <property type="project" value="InterPro"/>
</dbReference>
<feature type="binding site" evidence="10">
    <location>
        <position position="859"/>
    </location>
    <ligand>
        <name>thiamine diphosphate</name>
        <dbReference type="ChEBI" id="CHEBI:58937"/>
    </ligand>
</feature>
<dbReference type="SUPFAM" id="SSF52518">
    <property type="entry name" value="Thiamin diphosphate-binding fold (THDP-binding)"/>
    <property type="match status" value="2"/>
</dbReference>
<protein>
    <submittedName>
        <fullName evidence="14">Pyruvate:ferredoxin (Flavodoxin) oxidoreductase</fullName>
    </submittedName>
</protein>
<dbReference type="InterPro" id="IPR002869">
    <property type="entry name" value="Pyrv_flavodox_OxRed_cen"/>
</dbReference>
<gene>
    <name evidence="14" type="primary">nifJ</name>
    <name evidence="14" type="ORF">IAC78_00230</name>
</gene>
<comment type="cofactor">
    <cofactor evidence="12">
        <name>[4Fe-4S] cluster</name>
        <dbReference type="ChEBI" id="CHEBI:49883"/>
    </cofactor>
    <text evidence="12">Binds 3 [4Fe-4S] clusters per subunit.</text>
</comment>
<evidence type="ECO:0000256" key="12">
    <source>
        <dbReference type="PIRSR" id="PIRSR000159-50"/>
    </source>
</evidence>
<evidence type="ECO:0000256" key="9">
    <source>
        <dbReference type="PIRNR" id="PIRNR000159"/>
    </source>
</evidence>
<evidence type="ECO:0000256" key="8">
    <source>
        <dbReference type="ARBA" id="ARBA00023014"/>
    </source>
</evidence>
<keyword evidence="5 9" id="KW-0249">Electron transport</keyword>
<feature type="binding site" evidence="12">
    <location>
        <position position="695"/>
    </location>
    <ligand>
        <name>[4Fe-4S] cluster</name>
        <dbReference type="ChEBI" id="CHEBI:49883"/>
        <label>1</label>
    </ligand>
</feature>
<dbReference type="Pfam" id="PF02775">
    <property type="entry name" value="TPP_enzyme_C"/>
    <property type="match status" value="1"/>
</dbReference>
<dbReference type="AlphaFoldDB" id="A0A9D9D8I9"/>
<feature type="binding site" evidence="12">
    <location>
        <position position="1089"/>
    </location>
    <ligand>
        <name>[4Fe-4S] cluster</name>
        <dbReference type="ChEBI" id="CHEBI:49883"/>
        <label>3</label>
    </ligand>
</feature>
<dbReference type="Proteomes" id="UP000823629">
    <property type="component" value="Unassembled WGS sequence"/>
</dbReference>
<dbReference type="InterPro" id="IPR009014">
    <property type="entry name" value="Transketo_C/PFOR_II"/>
</dbReference>
<reference evidence="14" key="1">
    <citation type="submission" date="2020-10" db="EMBL/GenBank/DDBJ databases">
        <authorList>
            <person name="Gilroy R."/>
        </authorList>
    </citation>
    <scope>NUCLEOTIDE SEQUENCE</scope>
    <source>
        <strain evidence="14">1748</strain>
    </source>
</reference>
<comment type="similarity">
    <text evidence="1 9">Belongs to the pyruvate:ferredoxin/flavodoxin oxidoreductase family.</text>
</comment>
<feature type="binding site" evidence="12">
    <location>
        <position position="763"/>
    </location>
    <ligand>
        <name>[4Fe-4S] cluster</name>
        <dbReference type="ChEBI" id="CHEBI:49883"/>
        <label>1</label>
    </ligand>
</feature>
<dbReference type="InterPro" id="IPR050722">
    <property type="entry name" value="Pyruvate:ferred/Flavod_OxRd"/>
</dbReference>
<dbReference type="GO" id="GO:0016903">
    <property type="term" value="F:oxidoreductase activity, acting on the aldehyde or oxo group of donors"/>
    <property type="evidence" value="ECO:0007669"/>
    <property type="project" value="InterPro"/>
</dbReference>
<dbReference type="NCBIfam" id="TIGR02176">
    <property type="entry name" value="pyruv_ox_red"/>
    <property type="match status" value="1"/>
</dbReference>
<dbReference type="GO" id="GO:0051539">
    <property type="term" value="F:4 iron, 4 sulfur cluster binding"/>
    <property type="evidence" value="ECO:0007669"/>
    <property type="project" value="UniProtKB-KW"/>
</dbReference>
<feature type="binding site" evidence="12">
    <location>
        <position position="859"/>
    </location>
    <ligand>
        <name>[4Fe-4S] cluster</name>
        <dbReference type="ChEBI" id="CHEBI:49883"/>
        <label>3</label>
    </ligand>
</feature>
<name>A0A9D9D8I9_9BACL</name>
<dbReference type="Gene3D" id="3.40.920.10">
    <property type="entry name" value="Pyruvate-ferredoxin oxidoreductase, PFOR, domain III"/>
    <property type="match status" value="1"/>
</dbReference>
<dbReference type="InterPro" id="IPR011766">
    <property type="entry name" value="TPP_enzyme_TPP-bd"/>
</dbReference>
<dbReference type="PROSITE" id="PS00198">
    <property type="entry name" value="4FE4S_FER_1"/>
    <property type="match status" value="1"/>
</dbReference>
<evidence type="ECO:0000256" key="10">
    <source>
        <dbReference type="PIRSR" id="PIRSR000159-1"/>
    </source>
</evidence>
<dbReference type="Pfam" id="PF01855">
    <property type="entry name" value="POR_N"/>
    <property type="match status" value="1"/>
</dbReference>
<feature type="site" description="Important for catalytic activity" evidence="11">
    <location>
        <position position="33"/>
    </location>
</feature>
<dbReference type="Pfam" id="PF17147">
    <property type="entry name" value="PFOR_II"/>
    <property type="match status" value="1"/>
</dbReference>
<keyword evidence="3 12" id="KW-0004">4Fe-4S</keyword>
<dbReference type="SUPFAM" id="SSF54862">
    <property type="entry name" value="4Fe-4S ferredoxins"/>
    <property type="match status" value="1"/>
</dbReference>
<evidence type="ECO:0000256" key="7">
    <source>
        <dbReference type="ARBA" id="ARBA00023004"/>
    </source>
</evidence>
<dbReference type="Gene3D" id="3.30.70.20">
    <property type="match status" value="1"/>
</dbReference>
<organism evidence="14 15">
    <name type="scientific">Candidatus Scatoplasma merdavium</name>
    <dbReference type="NCBI Taxonomy" id="2840932"/>
    <lineage>
        <taxon>Bacteria</taxon>
        <taxon>Bacillati</taxon>
        <taxon>Bacillota</taxon>
        <taxon>Bacilli</taxon>
        <taxon>Bacillales</taxon>
        <taxon>Candidatus Scatoplasma</taxon>
    </lineage>
</organism>
<feature type="binding site" evidence="10">
    <location>
        <position position="33"/>
    </location>
    <ligand>
        <name>pyruvate</name>
        <dbReference type="ChEBI" id="CHEBI:15361"/>
    </ligand>
</feature>
<dbReference type="SMART" id="SM00890">
    <property type="entry name" value="EKR"/>
    <property type="match status" value="1"/>
</dbReference>
<dbReference type="InterPro" id="IPR019456">
    <property type="entry name" value="Pyrv-flavodox_OxRtase_EKR"/>
</dbReference>
<dbReference type="PANTHER" id="PTHR32154:SF0">
    <property type="entry name" value="PYRUVATE-FLAVODOXIN OXIDOREDUCTASE-RELATED"/>
    <property type="match status" value="1"/>
</dbReference>
<dbReference type="InterPro" id="IPR019752">
    <property type="entry name" value="Pyrv/ketoisovalerate_OxRed_cat"/>
</dbReference>
<dbReference type="GO" id="GO:0006979">
    <property type="term" value="P:response to oxidative stress"/>
    <property type="evidence" value="ECO:0007669"/>
    <property type="project" value="TreeGrafter"/>
</dbReference>
<sequence>MEFKKHFLSVDGNTAAALGSYLFTEVAAIYPITPSSPMAEGVEAYASQGKKNLFGNTVDVVELQSEAGASGSVHGALQAGCLSTTYTASQGLLLMIPNIYKWVGEELPAVLHVAARSLASRSLSIFGDHEDIYACRQTGITMINSGSVQEVADLAPVAHLIAIESSAPVMHFFDGFRTSHEIQNVEFVEDAGWKSLLDEEALKKFKEKALNPHGHAVTRGGAENDDTVFQTMEAQNLHNEHILVVAEKYFDLASKLTGRHYAPFVYEGAKDATKVIILMGSACETASEVVSKLNAEGEKVGVVRVHLYRPFSAKLLCEAIPETVKKIAVLDRTKEVNSLGEPLYLDVVAALRQMNRHVDVVLGGRYGLSSHDTQPKHIKAVFDFLDAKKNWTSFTVGINDDVTNLSIPVDDSFHVDGDYTSCLFYGLGSDGTVSANKSSCKIIGDATGMYAQAYFAYDSRKSGGVTRSHLRFGKTPIHSTYYIQHADFISVSLDSYIFKFDIAKDLKDGGTLLLNTDMTPEELVKVMPNKMKHDLAVKHAKFYIIDANKLAAECHMGRHTNTILQASFFKLNPTIMDYAEAQDWMKKMAYKSYYKKGDEIVQANYKAIDAGANGLIEVEVDPSWAKLPNYMEKSKTGDDYYDEYMNEINSLRGYDLPVSTFRKWELEDGTFRNNYSFKEKRSIADVVPVWHKDYCIQCNQCAFVCPHSTIRPFLLDEAEIAGLPEDERNDVLDAMGPSVKGLKFRIQVAPRDCVGCGVCMQACPGKKVKQADGTFKTVKALTMEEAKSQFHHEAAADYLYKHVTPRTDKFPTNTIKGAAFLMPYTEVCGACAGCGEAPYYRLATQLFGKDMLIANATGCSSIYNGSTPLSPFVTDKEGNGVAWANSLFEDNAEYGYGMRVATDFKLNQIVNIIKNNIDNVEPELKEVLVDYTNNIKDKDHVRSILPDLIAKLEASKCEGIKELLAHKADLLDKSVWIVGGDGWAYDIGYGGLDHVIANEKDVNIMVLDTEVYSNTGGQASKSTQTGAIAEFASSGKKEAKKNLALIAMSYEHVYVAAISLGANPTQAIKAMKEAESYNGPSLIICYSPCLLHHIKGGLTYSEVSEKLAVECGYFPIFRWDPRKIGTEEGPFTMDCKEPDWSKFRDYLMVQARFSQLPKLNPEHAEELLSNCEKYAKRRYEALLRFGGKLNK</sequence>
<feature type="binding site" evidence="12">
    <location>
        <position position="753"/>
    </location>
    <ligand>
        <name>[4Fe-4S] cluster</name>
        <dbReference type="ChEBI" id="CHEBI:49883"/>
        <label>2</label>
    </ligand>
</feature>
<reference evidence="14" key="2">
    <citation type="journal article" date="2021" name="PeerJ">
        <title>Extensive microbial diversity within the chicken gut microbiome revealed by metagenomics and culture.</title>
        <authorList>
            <person name="Gilroy R."/>
            <person name="Ravi A."/>
            <person name="Getino M."/>
            <person name="Pursley I."/>
            <person name="Horton D.L."/>
            <person name="Alikhan N.F."/>
            <person name="Baker D."/>
            <person name="Gharbi K."/>
            <person name="Hall N."/>
            <person name="Watson M."/>
            <person name="Adriaenssens E.M."/>
            <person name="Foster-Nyarko E."/>
            <person name="Jarju S."/>
            <person name="Secka A."/>
            <person name="Antonio M."/>
            <person name="Oren A."/>
            <person name="Chaudhuri R.R."/>
            <person name="La Ragione R."/>
            <person name="Hildebrand F."/>
            <person name="Pallen M.J."/>
        </authorList>
    </citation>
    <scope>NUCLEOTIDE SEQUENCE</scope>
    <source>
        <strain evidence="14">1748</strain>
    </source>
</reference>
<accession>A0A9D9D8I9</accession>
<dbReference type="PROSITE" id="PS51379">
    <property type="entry name" value="4FE4S_FER_2"/>
    <property type="match status" value="2"/>
</dbReference>
<evidence type="ECO:0000256" key="4">
    <source>
        <dbReference type="ARBA" id="ARBA00022723"/>
    </source>
</evidence>
<evidence type="ECO:0000256" key="5">
    <source>
        <dbReference type="ARBA" id="ARBA00022982"/>
    </source>
</evidence>
<keyword evidence="2 9" id="KW-0813">Transport</keyword>
<dbReference type="CDD" id="cd07034">
    <property type="entry name" value="TPP_PYR_PFOR_IOR-alpha_like"/>
    <property type="match status" value="1"/>
</dbReference>
<dbReference type="SUPFAM" id="SSF53323">
    <property type="entry name" value="Pyruvate-ferredoxin oxidoreductase, PFOR, domain III"/>
    <property type="match status" value="1"/>
</dbReference>
<dbReference type="GO" id="GO:0005506">
    <property type="term" value="F:iron ion binding"/>
    <property type="evidence" value="ECO:0007669"/>
    <property type="project" value="InterPro"/>
</dbReference>
<dbReference type="InterPro" id="IPR017900">
    <property type="entry name" value="4Fe4S_Fe_S_CS"/>
</dbReference>
<dbReference type="InterPro" id="IPR033412">
    <property type="entry name" value="PFOR_II"/>
</dbReference>
<dbReference type="InterPro" id="IPR017896">
    <property type="entry name" value="4Fe4S_Fe-S-bd"/>
</dbReference>
<evidence type="ECO:0000256" key="2">
    <source>
        <dbReference type="ARBA" id="ARBA00022448"/>
    </source>
</evidence>
<keyword evidence="7 12" id="KW-0408">Iron</keyword>
<dbReference type="FunFam" id="3.40.50.970:FF:000012">
    <property type="entry name" value="Pyruvate:ferredoxin (Flavodoxin) oxidoreductase"/>
    <property type="match status" value="1"/>
</dbReference>
<dbReference type="InterPro" id="IPR029061">
    <property type="entry name" value="THDP-binding"/>
</dbReference>
<dbReference type="FunFam" id="3.40.50.920:FF:000007">
    <property type="entry name" value="Pyruvate:ferredoxin (Flavodoxin) oxidoreductase"/>
    <property type="match status" value="1"/>
</dbReference>
<dbReference type="Pfam" id="PF12838">
    <property type="entry name" value="Fer4_7"/>
    <property type="match status" value="1"/>
</dbReference>
<feature type="binding site" evidence="12">
    <location>
        <position position="834"/>
    </location>
    <ligand>
        <name>[4Fe-4S] cluster</name>
        <dbReference type="ChEBI" id="CHEBI:49883"/>
        <label>3</label>
    </ligand>
</feature>
<keyword evidence="8 12" id="KW-0411">Iron-sulfur</keyword>
<feature type="binding site" evidence="10">
    <location>
        <begin position="980"/>
        <end position="983"/>
    </location>
    <ligand>
        <name>thiamine diphosphate</name>
        <dbReference type="ChEBI" id="CHEBI:58937"/>
    </ligand>
</feature>
<feature type="binding site" evidence="12">
    <location>
        <position position="759"/>
    </location>
    <ligand>
        <name>[4Fe-4S] cluster</name>
        <dbReference type="ChEBI" id="CHEBI:49883"/>
        <label>2</label>
    </ligand>
</feature>
<evidence type="ECO:0000256" key="11">
    <source>
        <dbReference type="PIRSR" id="PIRSR000159-2"/>
    </source>
</evidence>
<dbReference type="EMBL" id="JADING010000006">
    <property type="protein sequence ID" value="MBO8413898.1"/>
    <property type="molecule type" value="Genomic_DNA"/>
</dbReference>
<dbReference type="PIRSF" id="PIRSF000159">
    <property type="entry name" value="NifJ"/>
    <property type="match status" value="1"/>
</dbReference>
<feature type="binding site" evidence="12">
    <location>
        <position position="831"/>
    </location>
    <ligand>
        <name>[4Fe-4S] cluster</name>
        <dbReference type="ChEBI" id="CHEBI:49883"/>
        <label>3</label>
    </ligand>
</feature>
<dbReference type="Gene3D" id="3.40.50.970">
    <property type="match status" value="2"/>
</dbReference>